<comment type="subunit">
    <text evidence="5">Heterodimer of a catalytic subunit and an accessory subunit.</text>
</comment>
<accession>A0A9W4W8F9</accession>
<dbReference type="Gene3D" id="3.20.20.105">
    <property type="entry name" value="Queuine tRNA-ribosyltransferase-like"/>
    <property type="match status" value="1"/>
</dbReference>
<dbReference type="HAMAP" id="MF_03043">
    <property type="entry name" value="QTRT2"/>
    <property type="match status" value="1"/>
</dbReference>
<proteinExistence type="inferred from homology"/>
<comment type="subcellular location">
    <subcellularLocation>
        <location evidence="5">Cytoplasm</location>
    </subcellularLocation>
</comment>
<dbReference type="GO" id="GO:0008479">
    <property type="term" value="F:tRNA-guanosine(34) queuine transglycosylase activity"/>
    <property type="evidence" value="ECO:0007669"/>
    <property type="project" value="UniProtKB-UniRule"/>
</dbReference>
<dbReference type="PANTHER" id="PTHR46064">
    <property type="entry name" value="QUEUINE TRNA-RIBOSYLTRANSFERASE ACCESSORY SUBUNIT 2"/>
    <property type="match status" value="1"/>
</dbReference>
<feature type="binding site" evidence="5">
    <location>
        <position position="372"/>
    </location>
    <ligand>
        <name>Zn(2+)</name>
        <dbReference type="ChEBI" id="CHEBI:29105"/>
    </ligand>
</feature>
<dbReference type="SUPFAM" id="SSF51713">
    <property type="entry name" value="tRNA-guanine transglycosylase"/>
    <property type="match status" value="1"/>
</dbReference>
<dbReference type="GO" id="GO:0006400">
    <property type="term" value="P:tRNA modification"/>
    <property type="evidence" value="ECO:0007669"/>
    <property type="project" value="InterPro"/>
</dbReference>
<dbReference type="InterPro" id="IPR002616">
    <property type="entry name" value="tRNA_ribo_trans-like"/>
</dbReference>
<dbReference type="PANTHER" id="PTHR46064:SF1">
    <property type="entry name" value="QUEUINE TRNA-RIBOSYLTRANSFERASE ACCESSORY SUBUNIT 2"/>
    <property type="match status" value="1"/>
</dbReference>
<comment type="similarity">
    <text evidence="5">Belongs to the queuine tRNA-ribosyltransferase family. QTRT2 subfamily.</text>
</comment>
<sequence length="497" mass="54405">MSDATTCNGARNQDDMIFDILKKSADGAAAARLGRLVLPKRRPIETPNYIATGSRGVVPHITPDNLAKHTSFGATYMALEDCKSIVDILHKKKPSALSIPSGDQRPLHAFTCLPDSIATVLAPRRNPAIKTPVGNRNKTISIFTSTGFRNLTTDDYSAAVETLRPDIVIGPADLFHTSSMPPSKKLVRMAERTEEWTDVFLSPKRQERLKERGVSVFAPVLAVPYQIQWEHLSHLADDIVDSLSGLAIYDIDLLPDIEENYKPLVHLPRLSLHIPETPQAILRQVSLGVDILTVPFLNTISDAGVALTFTFPPTDGGIQPLGIDMWQPDHETALEPIMEGCQCYACTTHHRAFVHHLLNAKEMLGWTLLQIHNHQVLTNFFAGIRAALQAGSDKFEEVSEKFVATYEADLPQGTGTRPRARGYHFKGEANPSKINPSTWQNFSDGSSDAGAEVGMIAGEAKVAAQEGAETPLVPDISSLELQEKGFAELAEEKPKST</sequence>
<dbReference type="AlphaFoldDB" id="A0A9W4W8F9"/>
<keyword evidence="3 5" id="KW-0479">Metal-binding</keyword>
<dbReference type="InterPro" id="IPR036511">
    <property type="entry name" value="TGT-like_sf"/>
</dbReference>
<evidence type="ECO:0000256" key="5">
    <source>
        <dbReference type="HAMAP-Rule" id="MF_03043"/>
    </source>
</evidence>
<evidence type="ECO:0000256" key="2">
    <source>
        <dbReference type="ARBA" id="ARBA00022694"/>
    </source>
</evidence>
<evidence type="ECO:0000259" key="6">
    <source>
        <dbReference type="Pfam" id="PF01702"/>
    </source>
</evidence>
<keyword evidence="4 5" id="KW-0862">Zinc</keyword>
<comment type="caution">
    <text evidence="7">The sequence shown here is derived from an EMBL/GenBank/DDBJ whole genome shotgun (WGS) entry which is preliminary data.</text>
</comment>
<gene>
    <name evidence="7" type="ORF">CGXH109_LOCUS58246</name>
</gene>
<comment type="function">
    <text evidence="5">Non-catalytic subunit of the queuine tRNA-ribosyltransferase (TGT) that catalyzes the base-exchange of a guanine (G) residue with queuine (Q) at position 34 (anticodon wobble position) in tRNAs with GU(N) anticodons (tRNA-Asp, -Asn, -His and -Tyr), resulting in the hypermodified nucleoside queuosine (7-(((4,5-cis-dihydroxy-2-cyclopenten-1-yl)amino)methyl)-7-deazaguanosine).</text>
</comment>
<name>A0A9W4W8F9_9PEZI</name>
<dbReference type="Pfam" id="PF01702">
    <property type="entry name" value="TGT"/>
    <property type="match status" value="1"/>
</dbReference>
<dbReference type="NCBIfam" id="TIGR00449">
    <property type="entry name" value="tgt_general"/>
    <property type="match status" value="1"/>
</dbReference>
<protein>
    <recommendedName>
        <fullName evidence="5">Queuine tRNA-ribosyltransferase accessory subunit 2</fullName>
    </recommendedName>
    <alternativeName>
        <fullName evidence="5">Queuine tRNA-ribosyltransferase domain-containing protein 1</fullName>
    </alternativeName>
</protein>
<organism evidence="7 8">
    <name type="scientific">Colletotrichum noveboracense</name>
    <dbReference type="NCBI Taxonomy" id="2664923"/>
    <lineage>
        <taxon>Eukaryota</taxon>
        <taxon>Fungi</taxon>
        <taxon>Dikarya</taxon>
        <taxon>Ascomycota</taxon>
        <taxon>Pezizomycotina</taxon>
        <taxon>Sordariomycetes</taxon>
        <taxon>Hypocreomycetidae</taxon>
        <taxon>Glomerellales</taxon>
        <taxon>Glomerellaceae</taxon>
        <taxon>Colletotrichum</taxon>
        <taxon>Colletotrichum gloeosporioides species complex</taxon>
    </lineage>
</organism>
<feature type="binding site" evidence="5">
    <location>
        <position position="341"/>
    </location>
    <ligand>
        <name>Zn(2+)</name>
        <dbReference type="ChEBI" id="CHEBI:29105"/>
    </ligand>
</feature>
<reference evidence="7" key="1">
    <citation type="submission" date="2022-08" db="EMBL/GenBank/DDBJ databases">
        <authorList>
            <person name="Giroux E."/>
            <person name="Giroux E."/>
        </authorList>
    </citation>
    <scope>NUCLEOTIDE SEQUENCE</scope>
    <source>
        <strain evidence="7">H1091258</strain>
    </source>
</reference>
<dbReference type="GO" id="GO:0046872">
    <property type="term" value="F:metal ion binding"/>
    <property type="evidence" value="ECO:0007669"/>
    <property type="project" value="UniProtKB-KW"/>
</dbReference>
<evidence type="ECO:0000313" key="8">
    <source>
        <dbReference type="Proteomes" id="UP001152533"/>
    </source>
</evidence>
<feature type="domain" description="tRNA-guanine(15) transglycosylase-like" evidence="6">
    <location>
        <begin position="30"/>
        <end position="407"/>
    </location>
</feature>
<keyword evidence="2 5" id="KW-0819">tRNA processing</keyword>
<feature type="binding site" evidence="5">
    <location>
        <position position="343"/>
    </location>
    <ligand>
        <name>Zn(2+)</name>
        <dbReference type="ChEBI" id="CHEBI:29105"/>
    </ligand>
</feature>
<keyword evidence="1 5" id="KW-0963">Cytoplasm</keyword>
<dbReference type="GO" id="GO:0005737">
    <property type="term" value="C:cytoplasm"/>
    <property type="evidence" value="ECO:0007669"/>
    <property type="project" value="UniProtKB-SubCell"/>
</dbReference>
<comment type="cofactor">
    <cofactor evidence="5">
        <name>Zn(2+)</name>
        <dbReference type="ChEBI" id="CHEBI:29105"/>
    </cofactor>
    <text evidence="5">Binds 1 zinc ion per subunit.</text>
</comment>
<dbReference type="InterPro" id="IPR050852">
    <property type="entry name" value="Queuine_tRNA-ribosyltrfase"/>
</dbReference>
<evidence type="ECO:0000256" key="1">
    <source>
        <dbReference type="ARBA" id="ARBA00022490"/>
    </source>
</evidence>
<evidence type="ECO:0000256" key="3">
    <source>
        <dbReference type="ARBA" id="ARBA00022723"/>
    </source>
</evidence>
<dbReference type="Proteomes" id="UP001152533">
    <property type="component" value="Unassembled WGS sequence"/>
</dbReference>
<dbReference type="EMBL" id="CAMGZC010000360">
    <property type="protein sequence ID" value="CAI0646753.1"/>
    <property type="molecule type" value="Genomic_DNA"/>
</dbReference>
<feature type="binding site" evidence="5">
    <location>
        <position position="346"/>
    </location>
    <ligand>
        <name>Zn(2+)</name>
        <dbReference type="ChEBI" id="CHEBI:29105"/>
    </ligand>
</feature>
<keyword evidence="8" id="KW-1185">Reference proteome</keyword>
<dbReference type="InterPro" id="IPR028592">
    <property type="entry name" value="QTRTD1"/>
</dbReference>
<evidence type="ECO:0000313" key="7">
    <source>
        <dbReference type="EMBL" id="CAI0646753.1"/>
    </source>
</evidence>
<evidence type="ECO:0000256" key="4">
    <source>
        <dbReference type="ARBA" id="ARBA00022833"/>
    </source>
</evidence>